<evidence type="ECO:0000256" key="2">
    <source>
        <dbReference type="SAM" id="Phobius"/>
    </source>
</evidence>
<sequence length="203" mass="24296">CCLEDGTVDLRLEMRITKDNEIVWYKDGELTISKSIVIKEKVGKLKAGDYKLEIVAYYGDKTSKLSQSFSIEGVEEIKIDYIPYILLLTLVIVLSFTFYTFYWYNFRFIKKRERKFRLFRTKEELAERIKELEKTTTTKEIKLHTSSIFIELWFLKNRIFIIGHILAPLSELIEKLKLKWMLKALDYKTKKLDKEIRGELDRR</sequence>
<proteinExistence type="predicted"/>
<feature type="coiled-coil region" evidence="1">
    <location>
        <begin position="115"/>
        <end position="142"/>
    </location>
</feature>
<keyword evidence="2" id="KW-0472">Membrane</keyword>
<dbReference type="AlphaFoldDB" id="X0W788"/>
<feature type="non-terminal residue" evidence="3">
    <location>
        <position position="1"/>
    </location>
</feature>
<feature type="transmembrane region" description="Helical" evidence="2">
    <location>
        <begin position="81"/>
        <end position="104"/>
    </location>
</feature>
<gene>
    <name evidence="3" type="ORF">S01H1_33112</name>
</gene>
<reference evidence="3" key="1">
    <citation type="journal article" date="2014" name="Front. Microbiol.">
        <title>High frequency of phylogenetically diverse reductive dehalogenase-homologous genes in deep subseafloor sedimentary metagenomes.</title>
        <authorList>
            <person name="Kawai M."/>
            <person name="Futagami T."/>
            <person name="Toyoda A."/>
            <person name="Takaki Y."/>
            <person name="Nishi S."/>
            <person name="Hori S."/>
            <person name="Arai W."/>
            <person name="Tsubouchi T."/>
            <person name="Morono Y."/>
            <person name="Uchiyama I."/>
            <person name="Ito T."/>
            <person name="Fujiyama A."/>
            <person name="Inagaki F."/>
            <person name="Takami H."/>
        </authorList>
    </citation>
    <scope>NUCLEOTIDE SEQUENCE</scope>
    <source>
        <strain evidence="3">Expedition CK06-06</strain>
    </source>
</reference>
<evidence type="ECO:0000256" key="1">
    <source>
        <dbReference type="SAM" id="Coils"/>
    </source>
</evidence>
<accession>X0W788</accession>
<keyword evidence="1" id="KW-0175">Coiled coil</keyword>
<keyword evidence="2" id="KW-0812">Transmembrane</keyword>
<keyword evidence="2" id="KW-1133">Transmembrane helix</keyword>
<protein>
    <submittedName>
        <fullName evidence="3">Uncharacterized protein</fullName>
    </submittedName>
</protein>
<evidence type="ECO:0000313" key="3">
    <source>
        <dbReference type="EMBL" id="GAG08516.1"/>
    </source>
</evidence>
<organism evidence="3">
    <name type="scientific">marine sediment metagenome</name>
    <dbReference type="NCBI Taxonomy" id="412755"/>
    <lineage>
        <taxon>unclassified sequences</taxon>
        <taxon>metagenomes</taxon>
        <taxon>ecological metagenomes</taxon>
    </lineage>
</organism>
<dbReference type="EMBL" id="BARS01020542">
    <property type="protein sequence ID" value="GAG08516.1"/>
    <property type="molecule type" value="Genomic_DNA"/>
</dbReference>
<comment type="caution">
    <text evidence="3">The sequence shown here is derived from an EMBL/GenBank/DDBJ whole genome shotgun (WGS) entry which is preliminary data.</text>
</comment>
<name>X0W788_9ZZZZ</name>